<accession>A0A080LVZ6</accession>
<dbReference type="EMBL" id="JDVG02000323">
    <property type="protein sequence ID" value="KFB72892.1"/>
    <property type="molecule type" value="Genomic_DNA"/>
</dbReference>
<organism evidence="2 3">
    <name type="scientific">Candidatus Accumulibacter phosphatis</name>
    <dbReference type="NCBI Taxonomy" id="327160"/>
    <lineage>
        <taxon>Bacteria</taxon>
        <taxon>Pseudomonadati</taxon>
        <taxon>Pseudomonadota</taxon>
        <taxon>Betaproteobacteria</taxon>
        <taxon>Candidatus Accumulibacter</taxon>
    </lineage>
</organism>
<dbReference type="PANTHER" id="PTHR47129">
    <property type="entry name" value="QUINONE OXIDOREDUCTASE 2"/>
    <property type="match status" value="1"/>
</dbReference>
<dbReference type="SUPFAM" id="SSF51735">
    <property type="entry name" value="NAD(P)-binding Rossmann-fold domains"/>
    <property type="match status" value="1"/>
</dbReference>
<dbReference type="CDD" id="cd05269">
    <property type="entry name" value="TMR_SDR_a"/>
    <property type="match status" value="1"/>
</dbReference>
<reference evidence="2 3" key="1">
    <citation type="submission" date="2014-02" db="EMBL/GenBank/DDBJ databases">
        <title>Expanding our view of genomic diversity in Candidatus Accumulibacter clades.</title>
        <authorList>
            <person name="Skennerton C.T."/>
            <person name="Barr J.J."/>
            <person name="Slater F.R."/>
            <person name="Bond P.L."/>
            <person name="Tyson G.W."/>
        </authorList>
    </citation>
    <scope>NUCLEOTIDE SEQUENCE [LARGE SCALE GENOMIC DNA]</scope>
    <source>
        <strain evidence="3">BA-91</strain>
    </source>
</reference>
<dbReference type="InterPro" id="IPR036291">
    <property type="entry name" value="NAD(P)-bd_dom_sf"/>
</dbReference>
<dbReference type="Gene3D" id="3.40.50.720">
    <property type="entry name" value="NAD(P)-binding Rossmann-like Domain"/>
    <property type="match status" value="1"/>
</dbReference>
<dbReference type="EC" id="1.6.5.2" evidence="2"/>
<gene>
    <name evidence="2" type="primary">qorB</name>
    <name evidence="2" type="ORF">AW09_001891</name>
</gene>
<proteinExistence type="predicted"/>
<name>A0A080LVZ6_9PROT</name>
<dbReference type="PANTHER" id="PTHR47129:SF1">
    <property type="entry name" value="NMRA-LIKE DOMAIN-CONTAINING PROTEIN"/>
    <property type="match status" value="1"/>
</dbReference>
<dbReference type="GO" id="GO:0003955">
    <property type="term" value="F:NAD(P)H dehydrogenase (quinone) activity"/>
    <property type="evidence" value="ECO:0007669"/>
    <property type="project" value="UniProtKB-EC"/>
</dbReference>
<dbReference type="Pfam" id="PF05368">
    <property type="entry name" value="NmrA"/>
    <property type="match status" value="1"/>
</dbReference>
<evidence type="ECO:0000259" key="1">
    <source>
        <dbReference type="Pfam" id="PF05368"/>
    </source>
</evidence>
<feature type="domain" description="NmrA-like" evidence="1">
    <location>
        <begin position="2"/>
        <end position="263"/>
    </location>
</feature>
<keyword evidence="2" id="KW-0560">Oxidoreductase</keyword>
<sequence>MLLVTGATGQLGRRIVDQLLARHGGATGIAISVRDPGRAADLGQRGIEVRHGDFDQPATLVSAFAGVDKLILVSTDGPSDLRIRRHRNAIDAARAAGVRHILYTSFIDVAADSPAEFAAVHRTTEAELAASGVQFTALRNPLYADLLPMNVAAAFINGVFELPAGSGRASFVSRSELAEATAAAALAPALARSVYELTGQATHDYHELAAAVARATGKPVRYQPVSTDAYAQALVAQGLPPWFADALASMYAAVAAGKFDRISNDFALLVGHPPRPLACLTQELFSNH</sequence>
<dbReference type="Proteomes" id="UP000020077">
    <property type="component" value="Unassembled WGS sequence"/>
</dbReference>
<dbReference type="Gene3D" id="3.90.25.10">
    <property type="entry name" value="UDP-galactose 4-epimerase, domain 1"/>
    <property type="match status" value="1"/>
</dbReference>
<evidence type="ECO:0000313" key="3">
    <source>
        <dbReference type="Proteomes" id="UP000020077"/>
    </source>
</evidence>
<evidence type="ECO:0000313" key="2">
    <source>
        <dbReference type="EMBL" id="KFB72892.1"/>
    </source>
</evidence>
<dbReference type="InterPro" id="IPR052718">
    <property type="entry name" value="NmrA-type_oxidoreductase"/>
</dbReference>
<dbReference type="InterPro" id="IPR008030">
    <property type="entry name" value="NmrA-like"/>
</dbReference>
<comment type="caution">
    <text evidence="2">The sequence shown here is derived from an EMBL/GenBank/DDBJ whole genome shotgun (WGS) entry which is preliminary data.</text>
</comment>
<protein>
    <submittedName>
        <fullName evidence="2">Quinone oxidoreductase 2</fullName>
        <ecNumber evidence="2">1.6.5.2</ecNumber>
    </submittedName>
</protein>
<dbReference type="AlphaFoldDB" id="A0A080LVZ6"/>